<gene>
    <name evidence="1" type="ORF">PM001_LOCUS19797</name>
</gene>
<protein>
    <submittedName>
        <fullName evidence="1">Uncharacterized protein</fullName>
    </submittedName>
</protein>
<proteinExistence type="predicted"/>
<dbReference type="Proteomes" id="UP001162060">
    <property type="component" value="Unassembled WGS sequence"/>
</dbReference>
<dbReference type="AlphaFoldDB" id="A0AAV1UKL4"/>
<dbReference type="PANTHER" id="PTHR36535">
    <property type="entry name" value="YALI0E30327P"/>
    <property type="match status" value="1"/>
</dbReference>
<sequence length="171" mass="19649">MIMWITMEIQNLYNLVEESIRHVLSVLSEIASKACGIYEKSVSPTEWDFNQLTKLRSSDEKHCTIEYSHALRPLKGASRHNKCRATQAGTADAHPANRFKLKPICNEINTNEFTQLVATRDPDEDGEDRTWYSRTLLHLKNKRRRQLSHYDRADSICSTNSSANSFTLTMS</sequence>
<reference evidence="1" key="1">
    <citation type="submission" date="2024-01" db="EMBL/GenBank/DDBJ databases">
        <authorList>
            <person name="Webb A."/>
        </authorList>
    </citation>
    <scope>NUCLEOTIDE SEQUENCE</scope>
    <source>
        <strain evidence="1">Pm1</strain>
    </source>
</reference>
<dbReference type="PANTHER" id="PTHR36535:SF1">
    <property type="entry name" value="DUF1772 DOMAIN-CONTAINING PROTEIN"/>
    <property type="match status" value="1"/>
</dbReference>
<name>A0AAV1UKL4_9STRA</name>
<evidence type="ECO:0000313" key="1">
    <source>
        <dbReference type="EMBL" id="CAK7934647.1"/>
    </source>
</evidence>
<comment type="caution">
    <text evidence="1">The sequence shown here is derived from an EMBL/GenBank/DDBJ whole genome shotgun (WGS) entry which is preliminary data.</text>
</comment>
<evidence type="ECO:0000313" key="2">
    <source>
        <dbReference type="Proteomes" id="UP001162060"/>
    </source>
</evidence>
<accession>A0AAV1UKL4</accession>
<dbReference type="EMBL" id="CAKLBY020000215">
    <property type="protein sequence ID" value="CAK7934647.1"/>
    <property type="molecule type" value="Genomic_DNA"/>
</dbReference>
<organism evidence="1 2">
    <name type="scientific">Peronospora matthiolae</name>
    <dbReference type="NCBI Taxonomy" id="2874970"/>
    <lineage>
        <taxon>Eukaryota</taxon>
        <taxon>Sar</taxon>
        <taxon>Stramenopiles</taxon>
        <taxon>Oomycota</taxon>
        <taxon>Peronosporomycetes</taxon>
        <taxon>Peronosporales</taxon>
        <taxon>Peronosporaceae</taxon>
        <taxon>Peronospora</taxon>
    </lineage>
</organism>